<feature type="region of interest" description="Disordered" evidence="1">
    <location>
        <begin position="331"/>
        <end position="362"/>
    </location>
</feature>
<organism evidence="3">
    <name type="scientific">Melampsora larici-populina (strain 98AG31 / pathotype 3-4-7)</name>
    <name type="common">Poplar leaf rust fungus</name>
    <dbReference type="NCBI Taxonomy" id="747676"/>
    <lineage>
        <taxon>Eukaryota</taxon>
        <taxon>Fungi</taxon>
        <taxon>Dikarya</taxon>
        <taxon>Basidiomycota</taxon>
        <taxon>Pucciniomycotina</taxon>
        <taxon>Pucciniomycetes</taxon>
        <taxon>Pucciniales</taxon>
        <taxon>Melampsoraceae</taxon>
        <taxon>Melampsora</taxon>
    </lineage>
</organism>
<dbReference type="EMBL" id="GL883090">
    <property type="protein sequence ID" value="EGG12839.1"/>
    <property type="molecule type" value="Genomic_DNA"/>
</dbReference>
<reference evidence="3" key="1">
    <citation type="journal article" date="2011" name="Proc. Natl. Acad. Sci. U.S.A.">
        <title>Obligate biotrophy features unraveled by the genomic analysis of rust fungi.</title>
        <authorList>
            <person name="Duplessis S."/>
            <person name="Cuomo C.A."/>
            <person name="Lin Y.-C."/>
            <person name="Aerts A."/>
            <person name="Tisserant E."/>
            <person name="Veneault-Fourrey C."/>
            <person name="Joly D.L."/>
            <person name="Hacquard S."/>
            <person name="Amselem J."/>
            <person name="Cantarel B.L."/>
            <person name="Chiu R."/>
            <person name="Coutinho P.M."/>
            <person name="Feau N."/>
            <person name="Field M."/>
            <person name="Frey P."/>
            <person name="Gelhaye E."/>
            <person name="Goldberg J."/>
            <person name="Grabherr M.G."/>
            <person name="Kodira C.D."/>
            <person name="Kohler A."/>
            <person name="Kuees U."/>
            <person name="Lindquist E.A."/>
            <person name="Lucas S.M."/>
            <person name="Mago R."/>
            <person name="Mauceli E."/>
            <person name="Morin E."/>
            <person name="Murat C."/>
            <person name="Pangilinan J.L."/>
            <person name="Park R."/>
            <person name="Pearson M."/>
            <person name="Quesneville H."/>
            <person name="Rouhier N."/>
            <person name="Sakthikumar S."/>
            <person name="Salamov A.A."/>
            <person name="Schmutz J."/>
            <person name="Selles B."/>
            <person name="Shapiro H."/>
            <person name="Tanguay P."/>
            <person name="Tuskan G.A."/>
            <person name="Henrissat B."/>
            <person name="Van de Peer Y."/>
            <person name="Rouze P."/>
            <person name="Ellis J.G."/>
            <person name="Dodds P.N."/>
            <person name="Schein J.E."/>
            <person name="Zhong S."/>
            <person name="Hamelin R.C."/>
            <person name="Grigoriev I.V."/>
            <person name="Szabo L.J."/>
            <person name="Martin F."/>
        </authorList>
    </citation>
    <scope>NUCLEOTIDE SEQUENCE [LARGE SCALE GENOMIC DNA]</scope>
    <source>
        <strain evidence="3">98AG31 / pathotype 3-4-7</strain>
    </source>
</reference>
<dbReference type="HOGENOM" id="CLU_047434_0_0_1"/>
<feature type="compositionally biased region" description="Basic residues" evidence="1">
    <location>
        <begin position="56"/>
        <end position="71"/>
    </location>
</feature>
<dbReference type="OrthoDB" id="2507499at2759"/>
<dbReference type="GeneID" id="18929226"/>
<feature type="compositionally biased region" description="Basic residues" evidence="1">
    <location>
        <begin position="340"/>
        <end position="355"/>
    </location>
</feature>
<name>F4R4N3_MELLP</name>
<dbReference type="KEGG" id="mlr:MELLADRAFT_58735"/>
<feature type="region of interest" description="Disordered" evidence="1">
    <location>
        <begin position="459"/>
        <end position="515"/>
    </location>
</feature>
<feature type="compositionally biased region" description="Low complexity" evidence="1">
    <location>
        <begin position="1"/>
        <end position="12"/>
    </location>
</feature>
<evidence type="ECO:0000256" key="1">
    <source>
        <dbReference type="SAM" id="MobiDB-lite"/>
    </source>
</evidence>
<keyword evidence="3" id="KW-1185">Reference proteome</keyword>
<sequence>MSDPSPNTTSTPSRPPPNTQLPQSAPNDPYGDMRQLQARWQSLSLNNTPASTPSPPKRKVYKPREAKKKRQPRDMYEEIDLVFLRSCYVLTMALMGQTDAKSPFPPPPDQFYNCSLQRFIGLNPDPEGSEAPALQTTKIRGISNHKHKLDRDYIDYIKGAMATCHIYFFTMDWGAHIDDQFNQIMIQFFVKVWKWGLNSFRFPPAAKKEAERLEMNDKILAAIYVRHYKYLRTQYKKLVLNDNALIEEQARNSLSVALLRKTEDHQRYLMAMGTLPCYVDTFENRYVNSDCEVEPDATFPQYEIEYAKVPFWQSPIATQFIDFIENHRSTTKSVTPGFKGRPKRGNKARPRRRRNPPVVDYDVKPPPGLPEDWYNPEYLALITYEDILDLEMGPRMFPPSGNFMSIFPSISDVTLYDKSGEACIPPHLLNFPLAPFMTGRTFPECPQYDFVNHPLFNMPPRSANAEQPTPGSSANAQQPTPGSSANVQRSAAMEESEFMMEHDSLFDGSDSDEEL</sequence>
<dbReference type="InParanoid" id="F4R4N3"/>
<feature type="compositionally biased region" description="Polar residues" evidence="1">
    <location>
        <begin position="38"/>
        <end position="51"/>
    </location>
</feature>
<proteinExistence type="predicted"/>
<evidence type="ECO:0000313" key="3">
    <source>
        <dbReference type="Proteomes" id="UP000001072"/>
    </source>
</evidence>
<accession>F4R4N3</accession>
<gene>
    <name evidence="2" type="ORF">MELLADRAFT_58735</name>
</gene>
<dbReference type="VEuPathDB" id="FungiDB:MELLADRAFT_58735"/>
<feature type="compositionally biased region" description="Polar residues" evidence="1">
    <location>
        <begin position="464"/>
        <end position="489"/>
    </location>
</feature>
<evidence type="ECO:0000313" key="2">
    <source>
        <dbReference type="EMBL" id="EGG12839.1"/>
    </source>
</evidence>
<protein>
    <submittedName>
        <fullName evidence="2">Uncharacterized protein</fullName>
    </submittedName>
</protein>
<dbReference type="Proteomes" id="UP000001072">
    <property type="component" value="Unassembled WGS sequence"/>
</dbReference>
<dbReference type="RefSeq" id="XP_007403777.1">
    <property type="nucleotide sequence ID" value="XM_007403715.1"/>
</dbReference>
<dbReference type="AlphaFoldDB" id="F4R4N3"/>
<feature type="region of interest" description="Disordered" evidence="1">
    <location>
        <begin position="1"/>
        <end position="72"/>
    </location>
</feature>